<sequence length="75" mass="8723">MTSKEVAQLSDAEVVQDDIYCSAVIFNFCFPANVDQWMDSGFETYIHSKITLILIALLDYDLCCKVHNVWFYVKY</sequence>
<reference evidence="1 2" key="1">
    <citation type="submission" date="2015-01" db="EMBL/GenBank/DDBJ databases">
        <title>Evolution of Trichinella species and genotypes.</title>
        <authorList>
            <person name="Korhonen P.K."/>
            <person name="Edoardo P."/>
            <person name="Giuseppe L.R."/>
            <person name="Gasser R.B."/>
        </authorList>
    </citation>
    <scope>NUCLEOTIDE SEQUENCE [LARGE SCALE GENOMIC DNA]</scope>
    <source>
        <strain evidence="1">ISS1980</strain>
    </source>
</reference>
<gene>
    <name evidence="1" type="ORF">T10_3897</name>
</gene>
<dbReference type="Proteomes" id="UP000054843">
    <property type="component" value="Unassembled WGS sequence"/>
</dbReference>
<evidence type="ECO:0000313" key="2">
    <source>
        <dbReference type="Proteomes" id="UP000054843"/>
    </source>
</evidence>
<keyword evidence="2" id="KW-1185">Reference proteome</keyword>
<accession>A0A0V1MCT0</accession>
<evidence type="ECO:0000313" key="1">
    <source>
        <dbReference type="EMBL" id="KRZ69343.1"/>
    </source>
</evidence>
<dbReference type="AlphaFoldDB" id="A0A0V1MCT0"/>
<dbReference type="EMBL" id="JYDO01000139">
    <property type="protein sequence ID" value="KRZ69343.1"/>
    <property type="molecule type" value="Genomic_DNA"/>
</dbReference>
<comment type="caution">
    <text evidence="1">The sequence shown here is derived from an EMBL/GenBank/DDBJ whole genome shotgun (WGS) entry which is preliminary data.</text>
</comment>
<organism evidence="1 2">
    <name type="scientific">Trichinella papuae</name>
    <dbReference type="NCBI Taxonomy" id="268474"/>
    <lineage>
        <taxon>Eukaryota</taxon>
        <taxon>Metazoa</taxon>
        <taxon>Ecdysozoa</taxon>
        <taxon>Nematoda</taxon>
        <taxon>Enoplea</taxon>
        <taxon>Dorylaimia</taxon>
        <taxon>Trichinellida</taxon>
        <taxon>Trichinellidae</taxon>
        <taxon>Trichinella</taxon>
    </lineage>
</organism>
<protein>
    <submittedName>
        <fullName evidence="1">Uncharacterized protein</fullName>
    </submittedName>
</protein>
<name>A0A0V1MCT0_9BILA</name>
<proteinExistence type="predicted"/>